<dbReference type="Proteomes" id="UP001324427">
    <property type="component" value="Unassembled WGS sequence"/>
</dbReference>
<feature type="compositionally biased region" description="Polar residues" evidence="1">
    <location>
        <begin position="91"/>
        <end position="113"/>
    </location>
</feature>
<feature type="region of interest" description="Disordered" evidence="1">
    <location>
        <begin position="1"/>
        <end position="113"/>
    </location>
</feature>
<reference evidence="2 3" key="1">
    <citation type="submission" date="2021-11" db="EMBL/GenBank/DDBJ databases">
        <title>Black yeast isolated from Biological Soil Crust.</title>
        <authorList>
            <person name="Kurbessoian T."/>
        </authorList>
    </citation>
    <scope>NUCLEOTIDE SEQUENCE [LARGE SCALE GENOMIC DNA]</scope>
    <source>
        <strain evidence="2 3">CCFEE 5522</strain>
    </source>
</reference>
<dbReference type="EMBL" id="JAVFHQ010000019">
    <property type="protein sequence ID" value="KAK4545517.1"/>
    <property type="molecule type" value="Genomic_DNA"/>
</dbReference>
<name>A0AAV9JK16_9PEZI</name>
<organism evidence="2 3">
    <name type="scientific">Oleoguttula mirabilis</name>
    <dbReference type="NCBI Taxonomy" id="1507867"/>
    <lineage>
        <taxon>Eukaryota</taxon>
        <taxon>Fungi</taxon>
        <taxon>Dikarya</taxon>
        <taxon>Ascomycota</taxon>
        <taxon>Pezizomycotina</taxon>
        <taxon>Dothideomycetes</taxon>
        <taxon>Dothideomycetidae</taxon>
        <taxon>Mycosphaerellales</taxon>
        <taxon>Teratosphaeriaceae</taxon>
        <taxon>Oleoguttula</taxon>
    </lineage>
</organism>
<evidence type="ECO:0000256" key="1">
    <source>
        <dbReference type="SAM" id="MobiDB-lite"/>
    </source>
</evidence>
<proteinExistence type="predicted"/>
<evidence type="ECO:0000313" key="2">
    <source>
        <dbReference type="EMBL" id="KAK4545517.1"/>
    </source>
</evidence>
<accession>A0AAV9JK16</accession>
<dbReference type="AlphaFoldDB" id="A0AAV9JK16"/>
<comment type="caution">
    <text evidence="2">The sequence shown here is derived from an EMBL/GenBank/DDBJ whole genome shotgun (WGS) entry which is preliminary data.</text>
</comment>
<sequence>MPRYSPNSPIPKPMSPDYLPPSDEYSPSVPYYGRPRSARYSPTSPEYSPRLPGRRAPVAGSSLTSPIYVASPPRSRRSSSSRPGSLSGESVASSVTFGRQSPSTPARTPLSPVSQVVRAVRSLGNIFTRRSISASPEEGQSPIDRFESSWQNIRRAQGRANLELAVRAFLEDWSIDELLGLIAEKHGEREETAVFRFGLRYLGGREWMGLEAGYQARLGAQMLLDELDLPGQRLSTALRRWRGVVAMADTLRGDSVHAITACLGASPVEEEEEEEGELPTRLLIAIQTFIDDQGLTRLIEVMEETHPEHAEVYFRNMISFENDVRIIQTPQPSEAGVMAFHIGSMLMGFEPPPRPLEVSRRSQPVRGVLPEWEEFEEDDWSSTASDDFVLPESARWSLRAIQRAADTRPVRWRRVFQRVRRHIDFYGLDATVRQYWASLDEAVKRDLEEDPRSAALLYGRLLGPRFRPEDNVAALIVDDLVATSRVERISASSIRASGVGRPHQAARETEALRREVICGAAFDVGDDEQKKEAHYRAHRHELQEYKKLRAAARRERSRSRESIIISKNVLPPLPLPGKRKRSLHEDGHEGGDELSPVPPGIRVRRVESVGVVVPRTPLPAAVAPVRRSSRVRERRWKQAADSQAQTTPTPAAKRVGRAKGTGSGQGGKGKKSG</sequence>
<feature type="compositionally biased region" description="Basic and acidic residues" evidence="1">
    <location>
        <begin position="551"/>
        <end position="561"/>
    </location>
</feature>
<evidence type="ECO:0000313" key="3">
    <source>
        <dbReference type="Proteomes" id="UP001324427"/>
    </source>
</evidence>
<feature type="region of interest" description="Disordered" evidence="1">
    <location>
        <begin position="551"/>
        <end position="601"/>
    </location>
</feature>
<feature type="compositionally biased region" description="Low complexity" evidence="1">
    <location>
        <begin position="80"/>
        <end position="90"/>
    </location>
</feature>
<keyword evidence="3" id="KW-1185">Reference proteome</keyword>
<feature type="compositionally biased region" description="Basic residues" evidence="1">
    <location>
        <begin position="627"/>
        <end position="637"/>
    </location>
</feature>
<gene>
    <name evidence="2" type="ORF">LTR36_002867</name>
</gene>
<feature type="compositionally biased region" description="Polar residues" evidence="1">
    <location>
        <begin position="640"/>
        <end position="649"/>
    </location>
</feature>
<feature type="region of interest" description="Disordered" evidence="1">
    <location>
        <begin position="622"/>
        <end position="673"/>
    </location>
</feature>
<protein>
    <submittedName>
        <fullName evidence="2">Uncharacterized protein</fullName>
    </submittedName>
</protein>